<protein>
    <recommendedName>
        <fullName evidence="3">TIGR00341 family protein</fullName>
    </recommendedName>
</protein>
<dbReference type="InterPro" id="IPR005240">
    <property type="entry name" value="DUF389"/>
</dbReference>
<dbReference type="PANTHER" id="PTHR20992:SF9">
    <property type="entry name" value="AT15442P-RELATED"/>
    <property type="match status" value="1"/>
</dbReference>
<evidence type="ECO:0000256" key="1">
    <source>
        <dbReference type="SAM" id="Phobius"/>
    </source>
</evidence>
<feature type="transmembrane region" description="Helical" evidence="1">
    <location>
        <begin position="69"/>
        <end position="92"/>
    </location>
</feature>
<dbReference type="PANTHER" id="PTHR20992">
    <property type="entry name" value="AT15442P-RELATED"/>
    <property type="match status" value="1"/>
</dbReference>
<sequence length="454" mass="50556">MTNLHQPLLKRAIVAIRKRFSLIEDKADDSLIDESLRSGVELRGTNLWVLMFAILIASIGLNVNSTAVIIGAMLISPLMGPIMGIGYGVGIYDAQLIKKSFRNLGIATLISLLVSTLYFLLTPLSDAHSELLARTTPTIWDVLIALFGGLAGIIGATRSEKTKSNVIPGVAIATALMPPLCTAGYALANANWHFFFGAFYLYSINCVFIAFSSILIIWLLNPSHKQFVDNYTETRVRRALSVVVILTMLPSLYLAVKLVNQEVFNAKAKTFLSKEVLFEQAHITERNIDPAKKQIEITLIGAPISQIQLKELQARLQGYGLTGASLIVHQSKDQTIDVTALKSNIVSELYKDNLYVLEEKDKTIQKLQSELQTIDMNKAEWKHMATELHALYPQIREALFSEAVQWKADDGNANNQLIVLNITTSSKLKQSEQYKITEWLKVRVKNDNVKLIVE</sequence>
<dbReference type="Pfam" id="PF04087">
    <property type="entry name" value="DUF389"/>
    <property type="match status" value="1"/>
</dbReference>
<feature type="transmembrane region" description="Helical" evidence="1">
    <location>
        <begin position="166"/>
        <end position="188"/>
    </location>
</feature>
<feature type="transmembrane region" description="Helical" evidence="1">
    <location>
        <begin position="194"/>
        <end position="219"/>
    </location>
</feature>
<proteinExistence type="predicted"/>
<name>A0A1J5S8B8_9ZZZZ</name>
<keyword evidence="1" id="KW-0472">Membrane</keyword>
<dbReference type="AlphaFoldDB" id="A0A1J5S8B8"/>
<evidence type="ECO:0000313" key="2">
    <source>
        <dbReference type="EMBL" id="OIR04551.1"/>
    </source>
</evidence>
<keyword evidence="1" id="KW-1133">Transmembrane helix</keyword>
<gene>
    <name evidence="2" type="ORF">GALL_132210</name>
</gene>
<organism evidence="2">
    <name type="scientific">mine drainage metagenome</name>
    <dbReference type="NCBI Taxonomy" id="410659"/>
    <lineage>
        <taxon>unclassified sequences</taxon>
        <taxon>metagenomes</taxon>
        <taxon>ecological metagenomes</taxon>
    </lineage>
</organism>
<feature type="transmembrane region" description="Helical" evidence="1">
    <location>
        <begin position="45"/>
        <end position="63"/>
    </location>
</feature>
<feature type="transmembrane region" description="Helical" evidence="1">
    <location>
        <begin position="104"/>
        <end position="125"/>
    </location>
</feature>
<comment type="caution">
    <text evidence="2">The sequence shown here is derived from an EMBL/GenBank/DDBJ whole genome shotgun (WGS) entry which is preliminary data.</text>
</comment>
<accession>A0A1J5S8B8</accession>
<feature type="transmembrane region" description="Helical" evidence="1">
    <location>
        <begin position="137"/>
        <end position="154"/>
    </location>
</feature>
<reference evidence="2" key="1">
    <citation type="submission" date="2016-10" db="EMBL/GenBank/DDBJ databases">
        <title>Sequence of Gallionella enrichment culture.</title>
        <authorList>
            <person name="Poehlein A."/>
            <person name="Muehling M."/>
            <person name="Daniel R."/>
        </authorList>
    </citation>
    <scope>NUCLEOTIDE SEQUENCE</scope>
</reference>
<evidence type="ECO:0008006" key="3">
    <source>
        <dbReference type="Google" id="ProtNLM"/>
    </source>
</evidence>
<keyword evidence="1" id="KW-0812">Transmembrane</keyword>
<feature type="transmembrane region" description="Helical" evidence="1">
    <location>
        <begin position="239"/>
        <end position="256"/>
    </location>
</feature>
<dbReference type="EMBL" id="MLJW01000056">
    <property type="protein sequence ID" value="OIR04551.1"/>
    <property type="molecule type" value="Genomic_DNA"/>
</dbReference>